<keyword evidence="2" id="KW-1185">Reference proteome</keyword>
<dbReference type="InterPro" id="IPR036397">
    <property type="entry name" value="RNaseH_sf"/>
</dbReference>
<accession>A0A0L7QW94</accession>
<feature type="non-terminal residue" evidence="1">
    <location>
        <position position="1"/>
    </location>
</feature>
<organism evidence="1 2">
    <name type="scientific">Habropoda laboriosa</name>
    <dbReference type="NCBI Taxonomy" id="597456"/>
    <lineage>
        <taxon>Eukaryota</taxon>
        <taxon>Metazoa</taxon>
        <taxon>Ecdysozoa</taxon>
        <taxon>Arthropoda</taxon>
        <taxon>Hexapoda</taxon>
        <taxon>Insecta</taxon>
        <taxon>Pterygota</taxon>
        <taxon>Neoptera</taxon>
        <taxon>Endopterygota</taxon>
        <taxon>Hymenoptera</taxon>
        <taxon>Apocrita</taxon>
        <taxon>Aculeata</taxon>
        <taxon>Apoidea</taxon>
        <taxon>Anthophila</taxon>
        <taxon>Apidae</taxon>
        <taxon>Habropoda</taxon>
    </lineage>
</organism>
<dbReference type="Gene3D" id="3.30.420.10">
    <property type="entry name" value="Ribonuclease H-like superfamily/Ribonuclease H"/>
    <property type="match status" value="1"/>
</dbReference>
<dbReference type="InterPro" id="IPR052709">
    <property type="entry name" value="Transposase-MT_Hybrid"/>
</dbReference>
<dbReference type="PANTHER" id="PTHR46060:SF1">
    <property type="entry name" value="MARINER MOS1 TRANSPOSASE-LIKE PROTEIN"/>
    <property type="match status" value="1"/>
</dbReference>
<protein>
    <submittedName>
        <fullName evidence="1">Mariner Mos1 transposase</fullName>
    </submittedName>
</protein>
<feature type="non-terminal residue" evidence="1">
    <location>
        <position position="87"/>
    </location>
</feature>
<gene>
    <name evidence="1" type="ORF">WH47_02580</name>
</gene>
<evidence type="ECO:0000313" key="2">
    <source>
        <dbReference type="Proteomes" id="UP000053825"/>
    </source>
</evidence>
<dbReference type="STRING" id="597456.A0A0L7QW94"/>
<dbReference type="PANTHER" id="PTHR46060">
    <property type="entry name" value="MARINER MOS1 TRANSPOSASE-LIKE PROTEIN"/>
    <property type="match status" value="1"/>
</dbReference>
<name>A0A0L7QW94_9HYME</name>
<dbReference type="EMBL" id="KQ414716">
    <property type="protein sequence ID" value="KOC62877.1"/>
    <property type="molecule type" value="Genomic_DNA"/>
</dbReference>
<evidence type="ECO:0000313" key="1">
    <source>
        <dbReference type="EMBL" id="KOC62877.1"/>
    </source>
</evidence>
<reference evidence="1 2" key="1">
    <citation type="submission" date="2015-07" db="EMBL/GenBank/DDBJ databases">
        <title>The genome of Habropoda laboriosa.</title>
        <authorList>
            <person name="Pan H."/>
            <person name="Kapheim K."/>
        </authorList>
    </citation>
    <scope>NUCLEOTIDE SEQUENCE [LARGE SCALE GENOMIC DNA]</scope>
    <source>
        <strain evidence="1">0110345459</strain>
    </source>
</reference>
<dbReference type="AlphaFoldDB" id="A0A0L7QW94"/>
<proteinExistence type="predicted"/>
<dbReference type="GO" id="GO:0003676">
    <property type="term" value="F:nucleic acid binding"/>
    <property type="evidence" value="ECO:0007669"/>
    <property type="project" value="InterPro"/>
</dbReference>
<sequence length="87" mass="10189">SLSERSLGWEILPRAAHSPDLAPSDYRLFRSLQRHLTDAKFETYRDVNNSIADFIRSKPQSFFRKGIRQLPEIWNKCIASNGDYFQD</sequence>
<dbReference type="Proteomes" id="UP000053825">
    <property type="component" value="Unassembled WGS sequence"/>
</dbReference>